<evidence type="ECO:0000313" key="2">
    <source>
        <dbReference type="EMBL" id="VWX37755.1"/>
    </source>
</evidence>
<dbReference type="Pfam" id="PF06161">
    <property type="entry name" value="DUF975"/>
    <property type="match status" value="1"/>
</dbReference>
<keyword evidence="1" id="KW-1133">Transmembrane helix</keyword>
<gene>
    <name evidence="2" type="ORF">EXIGUO9Y_360036</name>
</gene>
<name>A0A653IES3_9BACL</name>
<protein>
    <recommendedName>
        <fullName evidence="4">Integral membrane protein</fullName>
    </recommendedName>
</protein>
<dbReference type="PANTHER" id="PTHR40076:SF1">
    <property type="entry name" value="MEMBRANE PROTEIN"/>
    <property type="match status" value="1"/>
</dbReference>
<accession>A0A653IES3</accession>
<keyword evidence="3" id="KW-1185">Reference proteome</keyword>
<sequence>MMTNSAYKKTALATLKGNWFVGLSISIVYFAIFALAASRMSFDQEDIGSMMKFVGLNIVVTIILAPVTVGRTIAYLRFVRGEKAGIGTLFEGFASLKSYVRTILAYTVVTLLVYAGSFLILPAIYFYLVYRLVPYILVDRPELSFIQVLGESRRMMRGQKRRLIKLYISFIGWGILALLSTVGVIFLTPYFDTTMAHFYEKLKAERPTAVE</sequence>
<proteinExistence type="predicted"/>
<reference evidence="2 3" key="1">
    <citation type="submission" date="2019-10" db="EMBL/GenBank/DDBJ databases">
        <authorList>
            <person name="Karimi E."/>
        </authorList>
    </citation>
    <scope>NUCLEOTIDE SEQUENCE [LARGE SCALE GENOMIC DNA]</scope>
    <source>
        <strain evidence="2">Exiguobacterium sp. 9Y</strain>
    </source>
</reference>
<dbReference type="InterPro" id="IPR010380">
    <property type="entry name" value="DUF975"/>
</dbReference>
<evidence type="ECO:0000313" key="3">
    <source>
        <dbReference type="Proteomes" id="UP000439752"/>
    </source>
</evidence>
<feature type="transmembrane region" description="Helical" evidence="1">
    <location>
        <begin position="103"/>
        <end position="130"/>
    </location>
</feature>
<feature type="transmembrane region" description="Helical" evidence="1">
    <location>
        <begin position="20"/>
        <end position="42"/>
    </location>
</feature>
<dbReference type="PANTHER" id="PTHR40076">
    <property type="entry name" value="MEMBRANE PROTEIN-RELATED"/>
    <property type="match status" value="1"/>
</dbReference>
<evidence type="ECO:0008006" key="4">
    <source>
        <dbReference type="Google" id="ProtNLM"/>
    </source>
</evidence>
<evidence type="ECO:0000256" key="1">
    <source>
        <dbReference type="SAM" id="Phobius"/>
    </source>
</evidence>
<feature type="transmembrane region" description="Helical" evidence="1">
    <location>
        <begin position="163"/>
        <end position="191"/>
    </location>
</feature>
<keyword evidence="1" id="KW-0472">Membrane</keyword>
<keyword evidence="1" id="KW-0812">Transmembrane</keyword>
<feature type="transmembrane region" description="Helical" evidence="1">
    <location>
        <begin position="54"/>
        <end position="74"/>
    </location>
</feature>
<dbReference type="AlphaFoldDB" id="A0A653IES3"/>
<dbReference type="EMBL" id="CABWKQ010000030">
    <property type="protein sequence ID" value="VWX37755.1"/>
    <property type="molecule type" value="Genomic_DNA"/>
</dbReference>
<organism evidence="2 3">
    <name type="scientific">Exiguobacterium oxidotolerans</name>
    <dbReference type="NCBI Taxonomy" id="223958"/>
    <lineage>
        <taxon>Bacteria</taxon>
        <taxon>Bacillati</taxon>
        <taxon>Bacillota</taxon>
        <taxon>Bacilli</taxon>
        <taxon>Bacillales</taxon>
        <taxon>Bacillales Family XII. Incertae Sedis</taxon>
        <taxon>Exiguobacterium</taxon>
    </lineage>
</organism>
<dbReference type="Proteomes" id="UP000439752">
    <property type="component" value="Unassembled WGS sequence"/>
</dbReference>